<dbReference type="KEGG" id="oyw:OdinLCB4_001160"/>
<dbReference type="Gene3D" id="3.20.20.140">
    <property type="entry name" value="Metal-dependent hydrolases"/>
    <property type="match status" value="1"/>
</dbReference>
<evidence type="ECO:0000259" key="1">
    <source>
        <dbReference type="SMART" id="SM00481"/>
    </source>
</evidence>
<dbReference type="InterPro" id="IPR003141">
    <property type="entry name" value="Pol/His_phosphatase_N"/>
</dbReference>
<dbReference type="AlphaFoldDB" id="A0AAF0IBN4"/>
<dbReference type="Pfam" id="PF02811">
    <property type="entry name" value="PHP"/>
    <property type="match status" value="1"/>
</dbReference>
<dbReference type="Pfam" id="PF13263">
    <property type="entry name" value="PHP_C"/>
    <property type="match status" value="1"/>
</dbReference>
<name>A0AAF0IBN4_ODILC</name>
<protein>
    <submittedName>
        <fullName evidence="2">PHP domain-containing protein</fullName>
    </submittedName>
</protein>
<proteinExistence type="predicted"/>
<dbReference type="GO" id="GO:0004534">
    <property type="term" value="F:5'-3' RNA exonuclease activity"/>
    <property type="evidence" value="ECO:0007669"/>
    <property type="project" value="TreeGrafter"/>
</dbReference>
<dbReference type="GO" id="GO:0035312">
    <property type="term" value="F:5'-3' DNA exonuclease activity"/>
    <property type="evidence" value="ECO:0007669"/>
    <property type="project" value="TreeGrafter"/>
</dbReference>
<gene>
    <name evidence="2" type="ORF">OdinLCB4_001160</name>
</gene>
<sequence>MHSQVSPCSKLTLQEILELASSYNLDGVVLTDHNAIGELSEEIKEAEKHGLTVFLGYELTVLEGELLIYGLNNVLQPYTPAKVIIKAVHSAGGVVVAAHPFRSWPVQLGEKLYDLDVDGVEVSDRSRLKIDERALTIALKKHIAATAGSDAHHISEFGWCCTEFFDRIENISQLVDALKKQRCKPKIIR</sequence>
<dbReference type="PANTHER" id="PTHR42924">
    <property type="entry name" value="EXONUCLEASE"/>
    <property type="match status" value="1"/>
</dbReference>
<dbReference type="Proteomes" id="UP000186851">
    <property type="component" value="Chromosome"/>
</dbReference>
<organism evidence="2 3">
    <name type="scientific">Odinarchaeota yellowstonii (strain LCB_4)</name>
    <dbReference type="NCBI Taxonomy" id="1841599"/>
    <lineage>
        <taxon>Archaea</taxon>
        <taxon>Promethearchaeati</taxon>
        <taxon>Candidatus Odinarchaeota</taxon>
        <taxon>Candidatus Odinarchaeia</taxon>
        <taxon>Candidatus Odinarchaeales</taxon>
        <taxon>Candidatus Odinarchaeaceae</taxon>
        <taxon>Candidatus Odinarchaeum</taxon>
    </lineage>
</organism>
<dbReference type="InterPro" id="IPR052018">
    <property type="entry name" value="PHP_domain"/>
</dbReference>
<dbReference type="CDD" id="cd07432">
    <property type="entry name" value="PHP_HisPPase"/>
    <property type="match status" value="1"/>
</dbReference>
<reference evidence="2" key="2">
    <citation type="journal article" date="2022" name="Nat. Microbiol.">
        <title>A closed Candidatus Odinarchaeum chromosome exposes Asgard archaeal viruses.</title>
        <authorList>
            <person name="Tamarit D."/>
            <person name="Caceres E.F."/>
            <person name="Krupovic M."/>
            <person name="Nijland R."/>
            <person name="Eme L."/>
            <person name="Robinson N.P."/>
            <person name="Ettema T.J.G."/>
        </authorList>
    </citation>
    <scope>NUCLEOTIDE SEQUENCE</scope>
    <source>
        <strain evidence="2">LCB_4</strain>
    </source>
</reference>
<dbReference type="SUPFAM" id="SSF89550">
    <property type="entry name" value="PHP domain-like"/>
    <property type="match status" value="1"/>
</dbReference>
<reference evidence="2" key="1">
    <citation type="journal article" date="2017" name="Nature">
        <title>Asgard archaea illuminate the origin of eukaryotic cellular complexity.</title>
        <authorList>
            <person name="Zaremba-Niedzwiedzka K."/>
            <person name="Caceres E.F."/>
            <person name="Saw J.H."/>
            <person name="Backstrom D."/>
            <person name="Juzokaite L."/>
            <person name="Vancaester E."/>
            <person name="Seitz K.W."/>
            <person name="Anantharaman K."/>
            <person name="Starnawski P."/>
            <person name="Kjeldsen K.U."/>
            <person name="Scott M.B."/>
            <person name="Nunoura T."/>
            <person name="Banfield J.F."/>
            <person name="Schramm A."/>
            <person name="Baker B.J."/>
            <person name="Spang A."/>
            <person name="Ettema T.J.G."/>
        </authorList>
    </citation>
    <scope>NUCLEOTIDE SEQUENCE</scope>
    <source>
        <strain evidence="2">LCB_4</strain>
    </source>
</reference>
<dbReference type="InterPro" id="IPR004013">
    <property type="entry name" value="PHP_dom"/>
</dbReference>
<evidence type="ECO:0000313" key="3">
    <source>
        <dbReference type="Proteomes" id="UP000186851"/>
    </source>
</evidence>
<accession>A0AAF0IBN4</accession>
<dbReference type="InterPro" id="IPR016195">
    <property type="entry name" value="Pol/histidinol_Pase-like"/>
</dbReference>
<evidence type="ECO:0000313" key="2">
    <source>
        <dbReference type="EMBL" id="WEU40569.1"/>
    </source>
</evidence>
<feature type="domain" description="Polymerase/histidinol phosphatase N-terminal" evidence="1">
    <location>
        <begin position="1"/>
        <end position="63"/>
    </location>
</feature>
<dbReference type="SMART" id="SM00481">
    <property type="entry name" value="POLIIIAc"/>
    <property type="match status" value="1"/>
</dbReference>
<dbReference type="EMBL" id="CP091871">
    <property type="protein sequence ID" value="WEU40569.1"/>
    <property type="molecule type" value="Genomic_DNA"/>
</dbReference>
<dbReference type="PANTHER" id="PTHR42924:SF3">
    <property type="entry name" value="POLYMERASE_HISTIDINOL PHOSPHATASE N-TERMINAL DOMAIN-CONTAINING PROTEIN"/>
    <property type="match status" value="1"/>
</dbReference>